<keyword evidence="3" id="KW-1185">Reference proteome</keyword>
<dbReference type="SUPFAM" id="SSF55729">
    <property type="entry name" value="Acyl-CoA N-acyltransferases (Nat)"/>
    <property type="match status" value="1"/>
</dbReference>
<gene>
    <name evidence="2" type="ORF">U7230_08700</name>
</gene>
<dbReference type="Gene3D" id="3.40.630.30">
    <property type="match status" value="1"/>
</dbReference>
<evidence type="ECO:0008006" key="4">
    <source>
        <dbReference type="Google" id="ProtNLM"/>
    </source>
</evidence>
<name>A0ABZ1BTP0_9FIRM</name>
<accession>A0ABZ1BTP0</accession>
<feature type="region of interest" description="Disordered" evidence="1">
    <location>
        <begin position="222"/>
        <end position="247"/>
    </location>
</feature>
<dbReference type="RefSeq" id="WP_324715454.1">
    <property type="nucleotide sequence ID" value="NZ_CP141615.1"/>
</dbReference>
<dbReference type="InterPro" id="IPR016181">
    <property type="entry name" value="Acyl_CoA_acyltransferase"/>
</dbReference>
<dbReference type="Proteomes" id="UP001332192">
    <property type="component" value="Chromosome"/>
</dbReference>
<evidence type="ECO:0000313" key="2">
    <source>
        <dbReference type="EMBL" id="WRP16182.1"/>
    </source>
</evidence>
<organism evidence="2 3">
    <name type="scientific">Carboxydichorda subterranea</name>
    <dbReference type="NCBI Taxonomy" id="3109565"/>
    <lineage>
        <taxon>Bacteria</taxon>
        <taxon>Bacillati</taxon>
        <taxon>Bacillota</taxon>
        <taxon>Limnochordia</taxon>
        <taxon>Limnochordales</taxon>
        <taxon>Geochordaceae</taxon>
        <taxon>Carboxydichorda</taxon>
    </lineage>
</organism>
<sequence>MRPYLPSDRAAVRAICIQTAWAGSSVAERFPDPELFADFLTAYYTDAEPASTWVVEAMEPASDRERPRVVGYLTACLDPARFRRHRLRTAPGMAVRLLAILVRVLVHTLGERLRGVPAPAPGARQLRFLGWLVGRSWREVPQAPPGCGHFHFNILPAWRAAGAGLALVRAMEARALEVARLGRIRGMYGQIAIGESRRSAALFERLGWKLYDSRPFTKYGEPAYGEPAGHAGAPAPPGSRSADGAPAARRMATFWKPLP</sequence>
<protein>
    <recommendedName>
        <fullName evidence="4">N-acetyltransferase domain-containing protein</fullName>
    </recommendedName>
</protein>
<evidence type="ECO:0000256" key="1">
    <source>
        <dbReference type="SAM" id="MobiDB-lite"/>
    </source>
</evidence>
<dbReference type="EMBL" id="CP141615">
    <property type="protein sequence ID" value="WRP16182.1"/>
    <property type="molecule type" value="Genomic_DNA"/>
</dbReference>
<proteinExistence type="predicted"/>
<reference evidence="2 3" key="1">
    <citation type="journal article" date="2024" name="Front. Microbiol.">
        <title>Novel thermophilic genera Geochorda gen. nov. and Carboxydochorda gen. nov. from the deep terrestrial subsurface reveal the ecophysiological diversity in the class Limnochordia.</title>
        <authorList>
            <person name="Karnachuk O.V."/>
            <person name="Lukina A.P."/>
            <person name="Avakyan M.R."/>
            <person name="Kadnikov V.V."/>
            <person name="Begmatov S."/>
            <person name="Beletsky A.V."/>
            <person name="Vlasova K.G."/>
            <person name="Novikov A.A."/>
            <person name="Shcherbakova V.A."/>
            <person name="Mardanov A.V."/>
            <person name="Ravin N.V."/>
        </authorList>
    </citation>
    <scope>NUCLEOTIDE SEQUENCE [LARGE SCALE GENOMIC DNA]</scope>
    <source>
        <strain evidence="2 3">L945</strain>
    </source>
</reference>
<evidence type="ECO:0000313" key="3">
    <source>
        <dbReference type="Proteomes" id="UP001332192"/>
    </source>
</evidence>